<feature type="transmembrane region" description="Helical" evidence="1">
    <location>
        <begin position="171"/>
        <end position="189"/>
    </location>
</feature>
<reference evidence="2 3" key="1">
    <citation type="submission" date="2019-04" db="EMBL/GenBank/DDBJ databases">
        <authorList>
            <person name="Jiang L."/>
        </authorList>
    </citation>
    <scope>NUCLEOTIDE SEQUENCE [LARGE SCALE GENOMIC DNA]</scope>
    <source>
        <strain evidence="2 3">YIM 131861</strain>
    </source>
</reference>
<dbReference type="OrthoDB" id="3171769at2"/>
<evidence type="ECO:0000313" key="3">
    <source>
        <dbReference type="Proteomes" id="UP000307380"/>
    </source>
</evidence>
<dbReference type="EMBL" id="SSSN01000001">
    <property type="protein sequence ID" value="THG36376.1"/>
    <property type="molecule type" value="Genomic_DNA"/>
</dbReference>
<feature type="transmembrane region" description="Helical" evidence="1">
    <location>
        <begin position="112"/>
        <end position="138"/>
    </location>
</feature>
<comment type="caution">
    <text evidence="2">The sequence shown here is derived from an EMBL/GenBank/DDBJ whole genome shotgun (WGS) entry which is preliminary data.</text>
</comment>
<feature type="transmembrane region" description="Helical" evidence="1">
    <location>
        <begin position="85"/>
        <end position="106"/>
    </location>
</feature>
<keyword evidence="1" id="KW-1133">Transmembrane helix</keyword>
<accession>A0A4S4G2I7</accession>
<evidence type="ECO:0000313" key="2">
    <source>
        <dbReference type="EMBL" id="THG36376.1"/>
    </source>
</evidence>
<keyword evidence="1" id="KW-0472">Membrane</keyword>
<dbReference type="Pfam" id="PF22564">
    <property type="entry name" value="HAAS"/>
    <property type="match status" value="1"/>
</dbReference>
<keyword evidence="3" id="KW-1185">Reference proteome</keyword>
<gene>
    <name evidence="2" type="ORF">E6C70_00115</name>
</gene>
<evidence type="ECO:0000256" key="1">
    <source>
        <dbReference type="SAM" id="Phobius"/>
    </source>
</evidence>
<dbReference type="Proteomes" id="UP000307380">
    <property type="component" value="Unassembled WGS sequence"/>
</dbReference>
<name>A0A4S4G2I7_9MICO</name>
<feature type="transmembrane region" description="Helical" evidence="1">
    <location>
        <begin position="239"/>
        <end position="259"/>
    </location>
</feature>
<protein>
    <submittedName>
        <fullName evidence="2">Uncharacterized protein</fullName>
    </submittedName>
</protein>
<organism evidence="2 3">
    <name type="scientific">Orlajensenia flava</name>
    <dbReference type="NCBI Taxonomy" id="2565934"/>
    <lineage>
        <taxon>Bacteria</taxon>
        <taxon>Bacillati</taxon>
        <taxon>Actinomycetota</taxon>
        <taxon>Actinomycetes</taxon>
        <taxon>Micrococcales</taxon>
        <taxon>Microbacteriaceae</taxon>
        <taxon>Orlajensenia</taxon>
    </lineage>
</organism>
<feature type="transmembrane region" description="Helical" evidence="1">
    <location>
        <begin position="285"/>
        <end position="306"/>
    </location>
</feature>
<feature type="transmembrane region" description="Helical" evidence="1">
    <location>
        <begin position="209"/>
        <end position="232"/>
    </location>
</feature>
<sequence>MTTLTDRYVWAVVRTAPEKQRRELDREVRALVTDATDAHANAGDPEREALLELGDPERLAATYLDRPLALIGPRTYLVYIRLLKVLYTIVLPIVFVANLAVQVFVAPSFGGALGAAIAVSVNAAVHLGFWPTLLFAVIDRLPASRQPDFGSWSPDRLPDLPSRPREEVGELIGTVVFAVLAIGALIWQQQGTLFRTDDGSGIPFLNPSLWGFILTWSIVLAVAWSAFALVVYRRGWTTTMASINVILNLAFAVPAIVLLTQRTELVNPAFADAAGWQLDAATQPWVVPTLVISSVVIVVVCGWNCVDGFLRARRAARATSAPS</sequence>
<proteinExistence type="predicted"/>
<dbReference type="AlphaFoldDB" id="A0A4S4G2I7"/>
<dbReference type="RefSeq" id="WP_136421071.1">
    <property type="nucleotide sequence ID" value="NZ_SSSN01000001.1"/>
</dbReference>
<keyword evidence="1" id="KW-0812">Transmembrane</keyword>